<accession>A0ABW5NFX2</accession>
<evidence type="ECO:0000313" key="1">
    <source>
        <dbReference type="EMBL" id="MFD2593109.1"/>
    </source>
</evidence>
<dbReference type="Proteomes" id="UP001597459">
    <property type="component" value="Unassembled WGS sequence"/>
</dbReference>
<proteinExistence type="predicted"/>
<reference evidence="2" key="1">
    <citation type="journal article" date="2019" name="Int. J. Syst. Evol. Microbiol.">
        <title>The Global Catalogue of Microorganisms (GCM) 10K type strain sequencing project: providing services to taxonomists for standard genome sequencing and annotation.</title>
        <authorList>
            <consortium name="The Broad Institute Genomics Platform"/>
            <consortium name="The Broad Institute Genome Sequencing Center for Infectious Disease"/>
            <person name="Wu L."/>
            <person name="Ma J."/>
        </authorList>
    </citation>
    <scope>NUCLEOTIDE SEQUENCE [LARGE SCALE GENOMIC DNA]</scope>
    <source>
        <strain evidence="2">KCTC 42423</strain>
    </source>
</reference>
<dbReference type="RefSeq" id="WP_176029921.1">
    <property type="nucleotide sequence ID" value="NZ_JBHSJV010000001.1"/>
</dbReference>
<protein>
    <submittedName>
        <fullName evidence="1">Uncharacterized protein</fullName>
    </submittedName>
</protein>
<sequence length="103" mass="12220">MKLYVLLMIAFIAVSDSNELRFDIIKRCDNINEISVVFPFFSNLDGGLLKIEKNSREGREKRLCKKNTKCSFQNENEEFTAMFDKMTRELYDIMVFDQPTRYN</sequence>
<gene>
    <name evidence="1" type="ORF">ACFSTE_19885</name>
</gene>
<dbReference type="EMBL" id="JBHULX010000039">
    <property type="protein sequence ID" value="MFD2593109.1"/>
    <property type="molecule type" value="Genomic_DNA"/>
</dbReference>
<comment type="caution">
    <text evidence="1">The sequence shown here is derived from an EMBL/GenBank/DDBJ whole genome shotgun (WGS) entry which is preliminary data.</text>
</comment>
<organism evidence="1 2">
    <name type="scientific">Aquimarina hainanensis</name>
    <dbReference type="NCBI Taxonomy" id="1578017"/>
    <lineage>
        <taxon>Bacteria</taxon>
        <taxon>Pseudomonadati</taxon>
        <taxon>Bacteroidota</taxon>
        <taxon>Flavobacteriia</taxon>
        <taxon>Flavobacteriales</taxon>
        <taxon>Flavobacteriaceae</taxon>
        <taxon>Aquimarina</taxon>
    </lineage>
</organism>
<evidence type="ECO:0000313" key="2">
    <source>
        <dbReference type="Proteomes" id="UP001597459"/>
    </source>
</evidence>
<keyword evidence="2" id="KW-1185">Reference proteome</keyword>
<name>A0ABW5NFX2_9FLAO</name>